<evidence type="ECO:0000256" key="6">
    <source>
        <dbReference type="SAM" id="SignalP"/>
    </source>
</evidence>
<dbReference type="PANTHER" id="PTHR43649:SF33">
    <property type="entry name" value="POLYGALACTURONAN_RHAMNOGALACTURONAN-BINDING PROTEIN YTCQ"/>
    <property type="match status" value="1"/>
</dbReference>
<evidence type="ECO:0000256" key="4">
    <source>
        <dbReference type="ARBA" id="ARBA00023139"/>
    </source>
</evidence>
<dbReference type="InterPro" id="IPR006059">
    <property type="entry name" value="SBP"/>
</dbReference>
<keyword evidence="1" id="KW-1003">Cell membrane</keyword>
<accession>A0A087D0J7</accession>
<dbReference type="SUPFAM" id="SSF53850">
    <property type="entry name" value="Periplasmic binding protein-like II"/>
    <property type="match status" value="1"/>
</dbReference>
<name>A0A087D0J7_9BIFI</name>
<keyword evidence="2 6" id="KW-0732">Signal</keyword>
<dbReference type="InterPro" id="IPR050490">
    <property type="entry name" value="Bact_solute-bd_prot1"/>
</dbReference>
<dbReference type="AlphaFoldDB" id="A0A087D0J7"/>
<keyword evidence="5" id="KW-0449">Lipoprotein</keyword>
<evidence type="ECO:0000256" key="1">
    <source>
        <dbReference type="ARBA" id="ARBA00022475"/>
    </source>
</evidence>
<gene>
    <name evidence="7" type="ORF">BSAE_0505</name>
</gene>
<dbReference type="Gene3D" id="3.40.190.10">
    <property type="entry name" value="Periplasmic binding protein-like II"/>
    <property type="match status" value="2"/>
</dbReference>
<evidence type="ECO:0000256" key="2">
    <source>
        <dbReference type="ARBA" id="ARBA00022729"/>
    </source>
</evidence>
<reference evidence="7 8" key="1">
    <citation type="submission" date="2014-03" db="EMBL/GenBank/DDBJ databases">
        <title>Genomics of Bifidobacteria.</title>
        <authorList>
            <person name="Ventura M."/>
            <person name="Milani C."/>
            <person name="Lugli G.A."/>
        </authorList>
    </citation>
    <scope>NUCLEOTIDE SEQUENCE [LARGE SCALE GENOMIC DNA]</scope>
    <source>
        <strain evidence="7 8">LMG 14934</strain>
    </source>
</reference>
<dbReference type="Proteomes" id="UP000029040">
    <property type="component" value="Unassembled WGS sequence"/>
</dbReference>
<keyword evidence="3" id="KW-0472">Membrane</keyword>
<feature type="chain" id="PRO_5038331161" evidence="6">
    <location>
        <begin position="25"/>
        <end position="532"/>
    </location>
</feature>
<evidence type="ECO:0000256" key="5">
    <source>
        <dbReference type="ARBA" id="ARBA00023288"/>
    </source>
</evidence>
<dbReference type="PANTHER" id="PTHR43649">
    <property type="entry name" value="ARABINOSE-BINDING PROTEIN-RELATED"/>
    <property type="match status" value="1"/>
</dbReference>
<evidence type="ECO:0000256" key="3">
    <source>
        <dbReference type="ARBA" id="ARBA00023136"/>
    </source>
</evidence>
<evidence type="ECO:0000313" key="8">
    <source>
        <dbReference type="Proteomes" id="UP000029040"/>
    </source>
</evidence>
<evidence type="ECO:0000313" key="7">
    <source>
        <dbReference type="EMBL" id="KFI89047.1"/>
    </source>
</evidence>
<dbReference type="Pfam" id="PF01547">
    <property type="entry name" value="SBP_bac_1"/>
    <property type="match status" value="1"/>
</dbReference>
<dbReference type="RefSeq" id="WP_033509734.1">
    <property type="nucleotide sequence ID" value="NZ_JDTM01000008.1"/>
</dbReference>
<proteinExistence type="predicted"/>
<comment type="caution">
    <text evidence="7">The sequence shown here is derived from an EMBL/GenBank/DDBJ whole genome shotgun (WGS) entry which is preliminary data.</text>
</comment>
<feature type="signal peptide" evidence="6">
    <location>
        <begin position="1"/>
        <end position="24"/>
    </location>
</feature>
<sequence length="532" mass="59744">MKSRSLRKAAALVAALTAMLPLSGCGSDKSASVDENGKPVVTIKVRRNITSHPMKDTQYSKDLEAACDCTIKWDEIIDSAWDQQKSATLVAGEFPDIGLTLYSPSDVSQYPEEFLDLSQYLDKMPNVEKFFQDRPTARKMVEDDGHIYILPSDRGKNYRISATHLIINKTWLDKLGLEMPTTWDELEQVLIAFKNEDPNGNGQADEIPMQIRDVSFGLWSPLTLLNSTGLTTSFMGSSASTQGFYVKDGKVQSYLVSDELKDVIAFYHKLMDEDLIPKDSFTRDDSQYAAQTQSDGKTALTGVSFGWSNVSEYDDLADQYVTVPPLKQTADMPDDEVKWDYTQDSTEFAYALTVRSDAEHQDEIFKIIDAMYSEKLSVAGYYGSIPDVVSDDGEHTYTIDKSKAYIEGRNDTAAIALQDRFAGYIPDEVVVNNDTSVKDKEANEPCEEVLSRVDPVKDVIPVYVRPNAEDMETLTNDNTAMMNFATNQLATWIQNGGIEDEWDSYLEQVKSPSLGLERDIEIWQKYYDQAIQ</sequence>
<keyword evidence="4" id="KW-0564">Palmitate</keyword>
<dbReference type="EMBL" id="JGZM01000001">
    <property type="protein sequence ID" value="KFI89047.1"/>
    <property type="molecule type" value="Genomic_DNA"/>
</dbReference>
<protein>
    <submittedName>
        <fullName evidence="7">ABC transporter, substrate binding protein</fullName>
    </submittedName>
</protein>
<organism evidence="7 8">
    <name type="scientific">Bifidobacterium pullorum subsp. saeculare DSM 6531 = LMG 14934</name>
    <dbReference type="NCBI Taxonomy" id="1437611"/>
    <lineage>
        <taxon>Bacteria</taxon>
        <taxon>Bacillati</taxon>
        <taxon>Actinomycetota</taxon>
        <taxon>Actinomycetes</taxon>
        <taxon>Bifidobacteriales</taxon>
        <taxon>Bifidobacteriaceae</taxon>
        <taxon>Bifidobacterium</taxon>
    </lineage>
</organism>